<reference evidence="1" key="1">
    <citation type="submission" date="2015-10" db="EMBL/GenBank/DDBJ databases">
        <authorList>
            <person name="Gilbert D.G."/>
        </authorList>
    </citation>
    <scope>NUCLEOTIDE SEQUENCE</scope>
    <source>
        <strain evidence="1">Phyl III-seqv23</strain>
    </source>
</reference>
<protein>
    <submittedName>
        <fullName evidence="1">Uncharacterized protein</fullName>
    </submittedName>
</protein>
<name>A0A0S4V0S4_RALSL</name>
<organism evidence="1">
    <name type="scientific">Ralstonia solanacearum</name>
    <name type="common">Pseudomonas solanacearum</name>
    <dbReference type="NCBI Taxonomy" id="305"/>
    <lineage>
        <taxon>Bacteria</taxon>
        <taxon>Pseudomonadati</taxon>
        <taxon>Pseudomonadota</taxon>
        <taxon>Betaproteobacteria</taxon>
        <taxon>Burkholderiales</taxon>
        <taxon>Burkholderiaceae</taxon>
        <taxon>Ralstonia</taxon>
        <taxon>Ralstonia solanacearum species complex</taxon>
    </lineage>
</organism>
<dbReference type="AlphaFoldDB" id="A0A0S4V0S4"/>
<proteinExistence type="predicted"/>
<accession>A0A0S4V0S4</accession>
<dbReference type="EMBL" id="LN899824">
    <property type="protein sequence ID" value="CUV28139.1"/>
    <property type="molecule type" value="Genomic_DNA"/>
</dbReference>
<evidence type="ECO:0000313" key="1">
    <source>
        <dbReference type="EMBL" id="CUV28139.1"/>
    </source>
</evidence>
<gene>
    <name evidence="1" type="ORF">RUN1985_v1_170059</name>
</gene>
<sequence length="188" mass="21118">MSSRQNEGEPASCGYVSTPAASQHIIVTDIPPTVRALGKARCRTPDELLASRTCIGNPIYAVEDSSHEATWYFSNDLQDAVALGLKWVERGCAVKQIPEDQDGELVYAYVVRGHENDSDLEHLLYSHRLWRAAGADMNEVATPEIMTRLRTELFKFIAHWRSHVTLLDFSNPASVTAYLEDWENDLQP</sequence>